<dbReference type="InterPro" id="IPR011051">
    <property type="entry name" value="RmlC_Cupin_sf"/>
</dbReference>
<evidence type="ECO:0000313" key="1">
    <source>
        <dbReference type="EMBL" id="AFD05924.1"/>
    </source>
</evidence>
<dbReference type="eggNOG" id="COG1917">
    <property type="taxonomic scope" value="Bacteria"/>
</dbReference>
<dbReference type="Proteomes" id="UP000007590">
    <property type="component" value="Chromosome"/>
</dbReference>
<dbReference type="RefSeq" id="WP_014679152.1">
    <property type="nucleotide sequence ID" value="NC_017770.1"/>
</dbReference>
<accession>H8KPM6</accession>
<dbReference type="InterPro" id="IPR014710">
    <property type="entry name" value="RmlC-like_jellyroll"/>
</dbReference>
<name>H8KPM6_SOLCM</name>
<evidence type="ECO:0008006" key="3">
    <source>
        <dbReference type="Google" id="ProtNLM"/>
    </source>
</evidence>
<proteinExistence type="predicted"/>
<protein>
    <recommendedName>
        <fullName evidence="3">Cupin domain-containing protein</fullName>
    </recommendedName>
</protein>
<dbReference type="HOGENOM" id="CLU_2332157_0_0_10"/>
<gene>
    <name evidence="1" type="ordered locus">Solca_0806</name>
</gene>
<dbReference type="AlphaFoldDB" id="H8KPM6"/>
<evidence type="ECO:0000313" key="2">
    <source>
        <dbReference type="Proteomes" id="UP000007590"/>
    </source>
</evidence>
<dbReference type="KEGG" id="scn:Solca_0806"/>
<dbReference type="OrthoDB" id="997205at2"/>
<organism evidence="1 2">
    <name type="scientific">Solitalea canadensis (strain ATCC 29591 / DSM 3403 / JCM 21819 / LMG 8368 / NBRC 15130 / NCIMB 12057 / USAM 9D)</name>
    <name type="common">Flexibacter canadensis</name>
    <dbReference type="NCBI Taxonomy" id="929556"/>
    <lineage>
        <taxon>Bacteria</taxon>
        <taxon>Pseudomonadati</taxon>
        <taxon>Bacteroidota</taxon>
        <taxon>Sphingobacteriia</taxon>
        <taxon>Sphingobacteriales</taxon>
        <taxon>Sphingobacteriaceae</taxon>
        <taxon>Solitalea</taxon>
    </lineage>
</organism>
<reference evidence="1" key="1">
    <citation type="submission" date="2012-02" db="EMBL/GenBank/DDBJ databases">
        <title>The complete genome of Solitalea canadensis DSM 3403.</title>
        <authorList>
            <consortium name="US DOE Joint Genome Institute (JGI-PGF)"/>
            <person name="Lucas S."/>
            <person name="Copeland A."/>
            <person name="Lapidus A."/>
            <person name="Glavina del Rio T."/>
            <person name="Dalin E."/>
            <person name="Tice H."/>
            <person name="Bruce D."/>
            <person name="Goodwin L."/>
            <person name="Pitluck S."/>
            <person name="Peters L."/>
            <person name="Ovchinnikova G."/>
            <person name="Lu M."/>
            <person name="Kyrpides N."/>
            <person name="Mavromatis K."/>
            <person name="Ivanova N."/>
            <person name="Brettin T."/>
            <person name="Detter J.C."/>
            <person name="Han C."/>
            <person name="Larimer F."/>
            <person name="Land M."/>
            <person name="Hauser L."/>
            <person name="Markowitz V."/>
            <person name="Cheng J.-F."/>
            <person name="Hugenholtz P."/>
            <person name="Woyke T."/>
            <person name="Wu D."/>
            <person name="Spring S."/>
            <person name="Schroeder M."/>
            <person name="Kopitz M."/>
            <person name="Brambilla E."/>
            <person name="Klenk H.-P."/>
            <person name="Eisen J.A."/>
        </authorList>
    </citation>
    <scope>NUCLEOTIDE SEQUENCE</scope>
    <source>
        <strain evidence="1">DSM 3403</strain>
    </source>
</reference>
<dbReference type="STRING" id="929556.Solca_0806"/>
<dbReference type="EMBL" id="CP003349">
    <property type="protein sequence ID" value="AFD05924.1"/>
    <property type="molecule type" value="Genomic_DNA"/>
</dbReference>
<keyword evidence="2" id="KW-1185">Reference proteome</keyword>
<sequence>MVIKELLEKLETSPIPVAGALHAGENFRVLVLAFKKGMILKEHKAHTPGKLTVVNGRVVYTEGEKKIPLSVYEHTDIPLGIPHTVEALEDSVCFLTQG</sequence>
<dbReference type="SUPFAM" id="SSF51182">
    <property type="entry name" value="RmlC-like cupins"/>
    <property type="match status" value="1"/>
</dbReference>
<dbReference type="Gene3D" id="2.60.120.10">
    <property type="entry name" value="Jelly Rolls"/>
    <property type="match status" value="1"/>
</dbReference>